<dbReference type="InterPro" id="IPR003661">
    <property type="entry name" value="HisK_dim/P_dom"/>
</dbReference>
<comment type="caution">
    <text evidence="11">The sequence shown here is derived from an EMBL/GenBank/DDBJ whole genome shotgun (WGS) entry which is preliminary data.</text>
</comment>
<evidence type="ECO:0000313" key="11">
    <source>
        <dbReference type="EMBL" id="GLX66264.1"/>
    </source>
</evidence>
<dbReference type="CDD" id="cd00082">
    <property type="entry name" value="HisKA"/>
    <property type="match status" value="1"/>
</dbReference>
<sequence>MKAILRSILFILVIIAIFTSFRPTIIFANTEEGKQEIRITEWQIHPGKDEDSTTPPAEGWITVKENEADTAIPKGTSSLWVKIELPAISLSHAGLLIDKAYAQDVYAYIDGNKVYESVRDYNYSINRFVLPLDASNQDHTVYIHLNHNQEKLSLSGVILGDFTTLYRSMLVGDLDEIILGTSFVFIAVLMFICMIFLKKVHVTGWKSLSLIILSIGGLLIFYSPFLYIVSGKYGLIYATSFDLLSNLFLPALFFFLETFFGKGKYSVIKIFKYYALCAVILSTIGLFLNILTNNSFYSAYYLISTMLFAFGVVCGSLIVVGILVVHSFKKQNDAIILSSGLGLFIIFTAADMIQYYVQSKTYEFTYWKWGIVCFVFSLVVILGRQIVISFEKVITYSRQLEIYNNELQRSEKMDMISQLAASVAHEVRNPLQVTRGFLQLLEEKSASNKEKNYMLLAINELDRASEIITDFLTFAKPQLEHVTILNIAQEFKHIGSILIPLANLQGGQIKLDVPESLQIQGNSSKFKQAFINMIKNSIEALNGDGVIEIRGYKEDNRVNICIKDNGEGMTESELAKLGEPYYSNKTKGTGLGLMVTFSIIEVMQGDIVFNSSKGIGTEVTISFPAI</sequence>
<keyword evidence="5" id="KW-0547">Nucleotide-binding</keyword>
<keyword evidence="6" id="KW-0418">Kinase</keyword>
<keyword evidence="9" id="KW-0812">Transmembrane</keyword>
<evidence type="ECO:0000256" key="2">
    <source>
        <dbReference type="ARBA" id="ARBA00012438"/>
    </source>
</evidence>
<dbReference type="PROSITE" id="PS50109">
    <property type="entry name" value="HIS_KIN"/>
    <property type="match status" value="1"/>
</dbReference>
<dbReference type="PANTHER" id="PTHR43065:SF53">
    <property type="entry name" value="SPORULATION KINASE B"/>
    <property type="match status" value="1"/>
</dbReference>
<feature type="transmembrane region" description="Helical" evidence="9">
    <location>
        <begin position="235"/>
        <end position="261"/>
    </location>
</feature>
<accession>A0ABQ6G5L5</accession>
<keyword evidence="7" id="KW-0067">ATP-binding</keyword>
<dbReference type="Gene3D" id="3.30.565.10">
    <property type="entry name" value="Histidine kinase-like ATPase, C-terminal domain"/>
    <property type="match status" value="1"/>
</dbReference>
<keyword evidence="9" id="KW-0472">Membrane</keyword>
<feature type="transmembrane region" description="Helical" evidence="9">
    <location>
        <begin position="209"/>
        <end position="229"/>
    </location>
</feature>
<feature type="transmembrane region" description="Helical" evidence="9">
    <location>
        <begin position="335"/>
        <end position="357"/>
    </location>
</feature>
<dbReference type="Gene3D" id="1.10.287.130">
    <property type="match status" value="1"/>
</dbReference>
<evidence type="ECO:0000256" key="9">
    <source>
        <dbReference type="SAM" id="Phobius"/>
    </source>
</evidence>
<organism evidence="11 12">
    <name type="scientific">Paenibacillus glycanilyticus</name>
    <dbReference type="NCBI Taxonomy" id="126569"/>
    <lineage>
        <taxon>Bacteria</taxon>
        <taxon>Bacillati</taxon>
        <taxon>Bacillota</taxon>
        <taxon>Bacilli</taxon>
        <taxon>Bacillales</taxon>
        <taxon>Paenibacillaceae</taxon>
        <taxon>Paenibacillus</taxon>
    </lineage>
</organism>
<proteinExistence type="predicted"/>
<evidence type="ECO:0000259" key="10">
    <source>
        <dbReference type="PROSITE" id="PS50109"/>
    </source>
</evidence>
<feature type="transmembrane region" description="Helical" evidence="9">
    <location>
        <begin position="273"/>
        <end position="292"/>
    </location>
</feature>
<keyword evidence="12" id="KW-1185">Reference proteome</keyword>
<dbReference type="EMBL" id="BSSQ01000002">
    <property type="protein sequence ID" value="GLX66264.1"/>
    <property type="molecule type" value="Genomic_DNA"/>
</dbReference>
<evidence type="ECO:0000256" key="8">
    <source>
        <dbReference type="ARBA" id="ARBA00023012"/>
    </source>
</evidence>
<dbReference type="PANTHER" id="PTHR43065">
    <property type="entry name" value="SENSOR HISTIDINE KINASE"/>
    <property type="match status" value="1"/>
</dbReference>
<dbReference type="SUPFAM" id="SSF47384">
    <property type="entry name" value="Homodimeric domain of signal transducing histidine kinase"/>
    <property type="match status" value="1"/>
</dbReference>
<dbReference type="Proteomes" id="UP001157114">
    <property type="component" value="Unassembled WGS sequence"/>
</dbReference>
<protein>
    <recommendedName>
        <fullName evidence="2">histidine kinase</fullName>
        <ecNumber evidence="2">2.7.13.3</ecNumber>
    </recommendedName>
</protein>
<dbReference type="RefSeq" id="WP_284236960.1">
    <property type="nucleotide sequence ID" value="NZ_BSSQ01000002.1"/>
</dbReference>
<evidence type="ECO:0000256" key="1">
    <source>
        <dbReference type="ARBA" id="ARBA00000085"/>
    </source>
</evidence>
<dbReference type="PRINTS" id="PR00344">
    <property type="entry name" value="BCTRLSENSOR"/>
</dbReference>
<feature type="domain" description="Histidine kinase" evidence="10">
    <location>
        <begin position="422"/>
        <end position="626"/>
    </location>
</feature>
<comment type="catalytic activity">
    <reaction evidence="1">
        <text>ATP + protein L-histidine = ADP + protein N-phospho-L-histidine.</text>
        <dbReference type="EC" id="2.7.13.3"/>
    </reaction>
</comment>
<dbReference type="InterPro" id="IPR003594">
    <property type="entry name" value="HATPase_dom"/>
</dbReference>
<gene>
    <name evidence="11" type="ORF">MU1_06080</name>
</gene>
<evidence type="ECO:0000256" key="3">
    <source>
        <dbReference type="ARBA" id="ARBA00022553"/>
    </source>
</evidence>
<evidence type="ECO:0000313" key="12">
    <source>
        <dbReference type="Proteomes" id="UP001157114"/>
    </source>
</evidence>
<keyword evidence="4" id="KW-0808">Transferase</keyword>
<dbReference type="Pfam" id="PF00512">
    <property type="entry name" value="HisKA"/>
    <property type="match status" value="1"/>
</dbReference>
<evidence type="ECO:0000256" key="6">
    <source>
        <dbReference type="ARBA" id="ARBA00022777"/>
    </source>
</evidence>
<dbReference type="SMART" id="SM00387">
    <property type="entry name" value="HATPase_c"/>
    <property type="match status" value="1"/>
</dbReference>
<dbReference type="InterPro" id="IPR036097">
    <property type="entry name" value="HisK_dim/P_sf"/>
</dbReference>
<evidence type="ECO:0000256" key="7">
    <source>
        <dbReference type="ARBA" id="ARBA00022840"/>
    </source>
</evidence>
<dbReference type="SUPFAM" id="SSF55874">
    <property type="entry name" value="ATPase domain of HSP90 chaperone/DNA topoisomerase II/histidine kinase"/>
    <property type="match status" value="1"/>
</dbReference>
<reference evidence="11 12" key="1">
    <citation type="submission" date="2023-03" db="EMBL/GenBank/DDBJ databases">
        <title>Draft genome sequence of the bacteria which degrade cell wall of Tricholomamatutake.</title>
        <authorList>
            <person name="Konishi Y."/>
            <person name="Fukuta Y."/>
            <person name="Shirasaka N."/>
        </authorList>
    </citation>
    <scope>NUCLEOTIDE SEQUENCE [LARGE SCALE GENOMIC DNA]</scope>
    <source>
        <strain evidence="12">mu1</strain>
    </source>
</reference>
<keyword evidence="8" id="KW-0902">Two-component regulatory system</keyword>
<feature type="transmembrane region" description="Helical" evidence="9">
    <location>
        <begin position="298"/>
        <end position="323"/>
    </location>
</feature>
<keyword evidence="3" id="KW-0597">Phosphoprotein</keyword>
<dbReference type="InterPro" id="IPR004358">
    <property type="entry name" value="Sig_transdc_His_kin-like_C"/>
</dbReference>
<dbReference type="SMART" id="SM00388">
    <property type="entry name" value="HisKA"/>
    <property type="match status" value="1"/>
</dbReference>
<feature type="transmembrane region" description="Helical" evidence="9">
    <location>
        <begin position="177"/>
        <end position="197"/>
    </location>
</feature>
<name>A0ABQ6G5L5_9BACL</name>
<dbReference type="InterPro" id="IPR005467">
    <property type="entry name" value="His_kinase_dom"/>
</dbReference>
<keyword evidence="9" id="KW-1133">Transmembrane helix</keyword>
<feature type="transmembrane region" description="Helical" evidence="9">
    <location>
        <begin position="369"/>
        <end position="390"/>
    </location>
</feature>
<dbReference type="Pfam" id="PF02518">
    <property type="entry name" value="HATPase_c"/>
    <property type="match status" value="1"/>
</dbReference>
<dbReference type="EC" id="2.7.13.3" evidence="2"/>
<evidence type="ECO:0000256" key="4">
    <source>
        <dbReference type="ARBA" id="ARBA00022679"/>
    </source>
</evidence>
<evidence type="ECO:0000256" key="5">
    <source>
        <dbReference type="ARBA" id="ARBA00022741"/>
    </source>
</evidence>
<dbReference type="InterPro" id="IPR036890">
    <property type="entry name" value="HATPase_C_sf"/>
</dbReference>